<accession>A0AAE7XRZ6</accession>
<dbReference type="Proteomes" id="UP000827806">
    <property type="component" value="Segment"/>
</dbReference>
<evidence type="ECO:0000313" key="1">
    <source>
        <dbReference type="EMBL" id="QZE60199.1"/>
    </source>
</evidence>
<organism evidence="1 2">
    <name type="scientific">Erwinia phage pEa_SNUABM_35</name>
    <dbReference type="NCBI Taxonomy" id="2869557"/>
    <lineage>
        <taxon>Viruses</taxon>
        <taxon>Duplodnaviria</taxon>
        <taxon>Heunggongvirae</taxon>
        <taxon>Uroviricota</taxon>
        <taxon>Caudoviricetes</taxon>
        <taxon>Alexandravirus</taxon>
        <taxon>Alexandravirus SNUABM35</taxon>
    </lineage>
</organism>
<evidence type="ECO:0000313" key="2">
    <source>
        <dbReference type="Proteomes" id="UP000827806"/>
    </source>
</evidence>
<name>A0AAE7XRZ6_9CAUD</name>
<dbReference type="EMBL" id="MZ443788">
    <property type="protein sequence ID" value="QZE60199.1"/>
    <property type="molecule type" value="Genomic_DNA"/>
</dbReference>
<reference evidence="1 2" key="1">
    <citation type="submission" date="2021-06" db="EMBL/GenBank/DDBJ databases">
        <title>Complete genome sequence of Erwinia phage pEa_SNUABM_35.</title>
        <authorList>
            <person name="Kim S.G."/>
            <person name="Park S.C."/>
        </authorList>
    </citation>
    <scope>NUCLEOTIDE SEQUENCE [LARGE SCALE GENOMIC DNA]</scope>
</reference>
<protein>
    <submittedName>
        <fullName evidence="1">Uncharacterized protein</fullName>
    </submittedName>
</protein>
<keyword evidence="2" id="KW-1185">Reference proteome</keyword>
<proteinExistence type="predicted"/>
<sequence>MEHAQHLEAIKQITVNQIQSFSYVAAIIHTQANSQPEVLSEVWQRHMCTTLGLTYEHWTYYNELANYMELGMVPYMPVLQVAVTAFVGADVRETLARFSHLDKELVVSAYEVGNEWLLDNHRLICTCRAIDALISLYSTHKLEIDEQEESRCIAYPGMPNMPHQFVEMYKLIEEARMSVDGHWRTPLRYFHSKERDYLWNYPPNMSSMQNVIIQTDAGTIYLTGVPKRGDTNANHLRSV</sequence>
<gene>
    <name evidence="1" type="ORF">pEaSNUABM35_00282</name>
</gene>